<feature type="transmembrane region" description="Helical" evidence="6">
    <location>
        <begin position="104"/>
        <end position="125"/>
    </location>
</feature>
<protein>
    <submittedName>
        <fullName evidence="7">LysE-family membrane transport protein</fullName>
    </submittedName>
</protein>
<reference evidence="7 8" key="1">
    <citation type="submission" date="2005-09" db="EMBL/GenBank/DDBJ databases">
        <authorList>
            <person name="Woods D.E."/>
            <person name="Nierman W.C."/>
        </authorList>
    </citation>
    <scope>NUCLEOTIDE SEQUENCE [LARGE SCALE GENOMIC DNA]</scope>
    <source>
        <strain evidence="7 8">1710b</strain>
    </source>
</reference>
<keyword evidence="4 6" id="KW-1133">Transmembrane helix</keyword>
<keyword evidence="5 6" id="KW-0472">Membrane</keyword>
<accession>Q3JPD8</accession>
<dbReference type="PANTHER" id="PTHR30086:SF20">
    <property type="entry name" value="ARGININE EXPORTER PROTEIN ARGO-RELATED"/>
    <property type="match status" value="1"/>
</dbReference>
<dbReference type="HOGENOM" id="CLU_079569_3_1_4"/>
<dbReference type="AlphaFoldDB" id="Q3JPD8"/>
<gene>
    <name evidence="7" type="primary">rhtB</name>
    <name evidence="7" type="ordered locus">BURPS1710b_3193</name>
</gene>
<keyword evidence="2" id="KW-1003">Cell membrane</keyword>
<evidence type="ECO:0000313" key="8">
    <source>
        <dbReference type="Proteomes" id="UP000002700"/>
    </source>
</evidence>
<evidence type="ECO:0000256" key="4">
    <source>
        <dbReference type="ARBA" id="ARBA00022989"/>
    </source>
</evidence>
<feature type="transmembrane region" description="Helical" evidence="6">
    <location>
        <begin position="246"/>
        <end position="268"/>
    </location>
</feature>
<dbReference type="EMBL" id="CP000124">
    <property type="protein sequence ID" value="ABA48775.1"/>
    <property type="molecule type" value="Genomic_DNA"/>
</dbReference>
<dbReference type="GO" id="GO:0005886">
    <property type="term" value="C:plasma membrane"/>
    <property type="evidence" value="ECO:0007669"/>
    <property type="project" value="UniProtKB-SubCell"/>
</dbReference>
<name>Q3JPD8_BURP1</name>
<comment type="subcellular location">
    <subcellularLocation>
        <location evidence="1">Cell membrane</location>
        <topology evidence="1">Multi-pass membrane protein</topology>
    </subcellularLocation>
</comment>
<evidence type="ECO:0000256" key="2">
    <source>
        <dbReference type="ARBA" id="ARBA00022475"/>
    </source>
</evidence>
<feature type="transmembrane region" description="Helical" evidence="6">
    <location>
        <begin position="137"/>
        <end position="161"/>
    </location>
</feature>
<dbReference type="KEGG" id="bpm:BURPS1710b_3193"/>
<dbReference type="EnsemblBacteria" id="ABA48775">
    <property type="protein sequence ID" value="ABA48775"/>
    <property type="gene ID" value="BURPS1710b_3193"/>
</dbReference>
<evidence type="ECO:0000313" key="7">
    <source>
        <dbReference type="EMBL" id="ABA48775.1"/>
    </source>
</evidence>
<evidence type="ECO:0000256" key="3">
    <source>
        <dbReference type="ARBA" id="ARBA00022692"/>
    </source>
</evidence>
<dbReference type="InterPro" id="IPR001123">
    <property type="entry name" value="LeuE-type"/>
</dbReference>
<evidence type="ECO:0000256" key="6">
    <source>
        <dbReference type="SAM" id="Phobius"/>
    </source>
</evidence>
<dbReference type="PANTHER" id="PTHR30086">
    <property type="entry name" value="ARGININE EXPORTER PROTEIN ARGO"/>
    <property type="match status" value="1"/>
</dbReference>
<feature type="transmembrane region" description="Helical" evidence="6">
    <location>
        <begin position="280"/>
        <end position="302"/>
    </location>
</feature>
<keyword evidence="3 6" id="KW-0812">Transmembrane</keyword>
<proteinExistence type="predicted"/>
<evidence type="ECO:0000256" key="5">
    <source>
        <dbReference type="ARBA" id="ARBA00023136"/>
    </source>
</evidence>
<sequence>MRRTRDVAPIGGLARGPAAAACPLPPRHLSVAQHRGRALSSPERPFHLRIAPRALRVARRGFDFRRRRRITADASQCRFRPSLSDGGRPRFLDERFPMTVNPTLAFIATCIGFGFIPGPALLQTVSLTLQHGRRAGVLSALGIHLGAFFQICSVAIGAVVVLDTSPWLYHALRIAGGGYLIWLGIQRIRTREANDGGDGAPSTVPKNVISASALIEASNPKSALFYLSFLLQFVDPSASLDVGWQLFLLGAGANLLFSLADLTCIALAHPLRKRAAPGGAAMIIGRYLAGGLFIALGVAAIVER</sequence>
<dbReference type="Proteomes" id="UP000002700">
    <property type="component" value="Chromosome I"/>
</dbReference>
<evidence type="ECO:0000256" key="1">
    <source>
        <dbReference type="ARBA" id="ARBA00004651"/>
    </source>
</evidence>
<organism evidence="7 8">
    <name type="scientific">Burkholderia pseudomallei (strain 1710b)</name>
    <dbReference type="NCBI Taxonomy" id="320372"/>
    <lineage>
        <taxon>Bacteria</taxon>
        <taxon>Pseudomonadati</taxon>
        <taxon>Pseudomonadota</taxon>
        <taxon>Betaproteobacteria</taxon>
        <taxon>Burkholderiales</taxon>
        <taxon>Burkholderiaceae</taxon>
        <taxon>Burkholderia</taxon>
        <taxon>pseudomallei group</taxon>
    </lineage>
</organism>
<feature type="transmembrane region" description="Helical" evidence="6">
    <location>
        <begin position="167"/>
        <end position="185"/>
    </location>
</feature>
<dbReference type="GO" id="GO:0015171">
    <property type="term" value="F:amino acid transmembrane transporter activity"/>
    <property type="evidence" value="ECO:0007669"/>
    <property type="project" value="TreeGrafter"/>
</dbReference>
<dbReference type="Pfam" id="PF01810">
    <property type="entry name" value="LysE"/>
    <property type="match status" value="1"/>
</dbReference>